<evidence type="ECO:0000256" key="9">
    <source>
        <dbReference type="ARBA" id="ARBA00022833"/>
    </source>
</evidence>
<feature type="domain" description="RING-type" evidence="12">
    <location>
        <begin position="208"/>
        <end position="254"/>
    </location>
</feature>
<evidence type="ECO:0000259" key="13">
    <source>
        <dbReference type="PROSITE" id="PS50908"/>
    </source>
</evidence>
<evidence type="ECO:0000256" key="11">
    <source>
        <dbReference type="PROSITE-ProRule" id="PRU00175"/>
    </source>
</evidence>
<evidence type="ECO:0000256" key="3">
    <source>
        <dbReference type="ARBA" id="ARBA00012251"/>
    </source>
</evidence>
<evidence type="ECO:0000256" key="4">
    <source>
        <dbReference type="ARBA" id="ARBA00022679"/>
    </source>
</evidence>
<dbReference type="Proteomes" id="UP000009022">
    <property type="component" value="Unassembled WGS sequence"/>
</dbReference>
<dbReference type="CTD" id="6758158"/>
<evidence type="ECO:0000259" key="12">
    <source>
        <dbReference type="PROSITE" id="PS50089"/>
    </source>
</evidence>
<organism evidence="15 16">
    <name type="scientific">Trichoplax adhaerens</name>
    <name type="common">Trichoplax reptans</name>
    <dbReference type="NCBI Taxonomy" id="10228"/>
    <lineage>
        <taxon>Eukaryota</taxon>
        <taxon>Metazoa</taxon>
        <taxon>Placozoa</taxon>
        <taxon>Uniplacotomia</taxon>
        <taxon>Trichoplacea</taxon>
        <taxon>Trichoplacidae</taxon>
        <taxon>Trichoplax</taxon>
    </lineage>
</organism>
<dbReference type="FunFam" id="3.30.40.10:FF:000137">
    <property type="entry name" value="RanBP-type and C3HC4-type zinc finger-containing protein 1"/>
    <property type="match status" value="1"/>
</dbReference>
<dbReference type="Gene3D" id="3.30.40.10">
    <property type="entry name" value="Zinc/RING finger domain, C3HC4 (zinc finger)"/>
    <property type="match status" value="1"/>
</dbReference>
<dbReference type="FunCoup" id="B3S9R0">
    <property type="interactions" value="959"/>
</dbReference>
<dbReference type="InterPro" id="IPR001841">
    <property type="entry name" value="Znf_RING"/>
</dbReference>
<dbReference type="PROSITE" id="PS50908">
    <property type="entry name" value="RWD"/>
    <property type="match status" value="1"/>
</dbReference>
<dbReference type="Pfam" id="PF05773">
    <property type="entry name" value="RWD"/>
    <property type="match status" value="1"/>
</dbReference>
<dbReference type="InterPro" id="IPR002867">
    <property type="entry name" value="IBR_dom"/>
</dbReference>
<evidence type="ECO:0000256" key="8">
    <source>
        <dbReference type="ARBA" id="ARBA00022786"/>
    </source>
</evidence>
<feature type="domain" description="RWD" evidence="13">
    <location>
        <begin position="15"/>
        <end position="139"/>
    </location>
</feature>
<dbReference type="SUPFAM" id="SSF57850">
    <property type="entry name" value="RING/U-box"/>
    <property type="match status" value="3"/>
</dbReference>
<dbReference type="PROSITE" id="PS50089">
    <property type="entry name" value="ZF_RING_2"/>
    <property type="match status" value="1"/>
</dbReference>
<feature type="domain" description="RING-type" evidence="14">
    <location>
        <begin position="204"/>
        <end position="445"/>
    </location>
</feature>
<dbReference type="SMART" id="SM00647">
    <property type="entry name" value="IBR"/>
    <property type="match status" value="2"/>
</dbReference>
<dbReference type="eggNOG" id="KOG1814">
    <property type="taxonomic scope" value="Eukaryota"/>
</dbReference>
<dbReference type="RefSeq" id="XP_002117005.1">
    <property type="nucleotide sequence ID" value="XM_002116969.1"/>
</dbReference>
<dbReference type="HOGENOM" id="CLU_021364_2_0_1"/>
<protein>
    <recommendedName>
        <fullName evidence="3">RBR-type E3 ubiquitin transferase</fullName>
        <ecNumber evidence="3">2.3.2.31</ecNumber>
    </recommendedName>
</protein>
<dbReference type="OMA" id="PRSWCQG"/>
<comment type="catalytic activity">
    <reaction evidence="1">
        <text>[E2 ubiquitin-conjugating enzyme]-S-ubiquitinyl-L-cysteine + [acceptor protein]-L-lysine = [E2 ubiquitin-conjugating enzyme]-L-cysteine + [acceptor protein]-N(6)-ubiquitinyl-L-lysine.</text>
        <dbReference type="EC" id="2.3.2.31"/>
    </reaction>
</comment>
<dbReference type="InterPro" id="IPR016135">
    <property type="entry name" value="UBQ-conjugating_enzyme/RWD"/>
</dbReference>
<reference evidence="15 16" key="1">
    <citation type="journal article" date="2008" name="Nature">
        <title>The Trichoplax genome and the nature of placozoans.</title>
        <authorList>
            <person name="Srivastava M."/>
            <person name="Begovic E."/>
            <person name="Chapman J."/>
            <person name="Putnam N.H."/>
            <person name="Hellsten U."/>
            <person name="Kawashima T."/>
            <person name="Kuo A."/>
            <person name="Mitros T."/>
            <person name="Salamov A."/>
            <person name="Carpenter M.L."/>
            <person name="Signorovitch A.Y."/>
            <person name="Moreno M.A."/>
            <person name="Kamm K."/>
            <person name="Grimwood J."/>
            <person name="Schmutz J."/>
            <person name="Shapiro H."/>
            <person name="Grigoriev I.V."/>
            <person name="Buss L.W."/>
            <person name="Schierwater B."/>
            <person name="Dellaporta S.L."/>
            <person name="Rokhsar D.S."/>
        </authorList>
    </citation>
    <scope>NUCLEOTIDE SEQUENCE [LARGE SCALE GENOMIC DNA]</scope>
    <source>
        <strain evidence="15 16">Grell-BS-1999</strain>
    </source>
</reference>
<dbReference type="InParanoid" id="B3S9R0"/>
<name>B3S9R0_TRIAD</name>
<keyword evidence="4" id="KW-0808">Transferase</keyword>
<keyword evidence="6" id="KW-0677">Repeat</keyword>
<dbReference type="Pfam" id="PF01485">
    <property type="entry name" value="IBR"/>
    <property type="match status" value="1"/>
</dbReference>
<dbReference type="EC" id="2.3.2.31" evidence="3"/>
<dbReference type="Gene3D" id="3.10.110.10">
    <property type="entry name" value="Ubiquitin Conjugating Enzyme"/>
    <property type="match status" value="1"/>
</dbReference>
<dbReference type="PANTHER" id="PTHR11685">
    <property type="entry name" value="RBR FAMILY RING FINGER AND IBR DOMAIN-CONTAINING"/>
    <property type="match status" value="1"/>
</dbReference>
<evidence type="ECO:0000256" key="2">
    <source>
        <dbReference type="ARBA" id="ARBA00004906"/>
    </source>
</evidence>
<keyword evidence="16" id="KW-1185">Reference proteome</keyword>
<dbReference type="SUPFAM" id="SSF54495">
    <property type="entry name" value="UBC-like"/>
    <property type="match status" value="1"/>
</dbReference>
<dbReference type="Pfam" id="PF22191">
    <property type="entry name" value="IBR_1"/>
    <property type="match status" value="1"/>
</dbReference>
<keyword evidence="9" id="KW-0862">Zinc</keyword>
<evidence type="ECO:0000256" key="10">
    <source>
        <dbReference type="ARBA" id="ARBA00044508"/>
    </source>
</evidence>
<dbReference type="GO" id="GO:0061630">
    <property type="term" value="F:ubiquitin protein ligase activity"/>
    <property type="evidence" value="ECO:0000318"/>
    <property type="project" value="GO_Central"/>
</dbReference>
<dbReference type="GO" id="GO:0008270">
    <property type="term" value="F:zinc ion binding"/>
    <property type="evidence" value="ECO:0007669"/>
    <property type="project" value="UniProtKB-KW"/>
</dbReference>
<dbReference type="InterPro" id="IPR031128">
    <property type="entry name" value="RNF14_RING-HC_Zfn"/>
</dbReference>
<dbReference type="InterPro" id="IPR047548">
    <property type="entry name" value="Rcat_RBR_RNF14"/>
</dbReference>
<dbReference type="STRING" id="10228.B3S9R0"/>
<comment type="similarity">
    <text evidence="10">Belongs to the RBR family. RNF14 subfamily.</text>
</comment>
<dbReference type="CDD" id="cd23820">
    <property type="entry name" value="RWD_RNF14"/>
    <property type="match status" value="1"/>
</dbReference>
<dbReference type="FunFam" id="3.10.110.10:FF:000049">
    <property type="entry name" value="RBR-type E3 ubiquitin transferase"/>
    <property type="match status" value="1"/>
</dbReference>
<evidence type="ECO:0000256" key="5">
    <source>
        <dbReference type="ARBA" id="ARBA00022723"/>
    </source>
</evidence>
<dbReference type="Gene3D" id="1.20.120.1750">
    <property type="match status" value="1"/>
</dbReference>
<comment type="pathway">
    <text evidence="2">Protein modification; protein ubiquitination.</text>
</comment>
<evidence type="ECO:0000259" key="14">
    <source>
        <dbReference type="PROSITE" id="PS51873"/>
    </source>
</evidence>
<dbReference type="SMART" id="SM00591">
    <property type="entry name" value="RWD"/>
    <property type="match status" value="1"/>
</dbReference>
<dbReference type="InterPro" id="IPR031127">
    <property type="entry name" value="E3_UB_ligase_RBR"/>
</dbReference>
<evidence type="ECO:0000256" key="1">
    <source>
        <dbReference type="ARBA" id="ARBA00001798"/>
    </source>
</evidence>
<dbReference type="KEGG" id="tad:TRIADDRAFT_60996"/>
<dbReference type="GO" id="GO:0031624">
    <property type="term" value="F:ubiquitin conjugating enzyme binding"/>
    <property type="evidence" value="ECO:0000318"/>
    <property type="project" value="GO_Central"/>
</dbReference>
<dbReference type="InterPro" id="IPR044066">
    <property type="entry name" value="TRIAD_supradom"/>
</dbReference>
<dbReference type="PROSITE" id="PS51873">
    <property type="entry name" value="TRIAD"/>
    <property type="match status" value="1"/>
</dbReference>
<dbReference type="PhylomeDB" id="B3S9R0"/>
<gene>
    <name evidence="15" type="ORF">TRIADDRAFT_60996</name>
</gene>
<keyword evidence="7 11" id="KW-0863">Zinc-finger</keyword>
<keyword evidence="5" id="KW-0479">Metal-binding</keyword>
<sequence length="462" mass="53141">MADGDEDCDQVEQENELSALTSIYDLDTFQPHDETANQLGGILYAMVNIPPSFQVIVERSQDQVQTYAISYLPAICLEFTLPKCYPSLRPPTFTISCCWLNKFQLSLLCEHLDQIWEDNTGCVVLFDWFQFLTDEAIDKLGILQSVCLHLKSKKSATTSQEEDLSDPVRVVDPRVVQEIPSLNMIMERIITFNEQTIDRNFINGYHACNICFDEKSGADCVQLQPCQHVHCKDCVSNYITVMIDDGKVNPIACPSQECSSQILPLMIQRLVSNEYYERYEQLQLRSALETMSDVVYCPRLSCQTAVLVEKNSLLGRCPGCQYAFCIKCQRAYHGVVPCTLSPKDARELCERYMNGNAEERLEMVKLYGEQKLHKVIEQIQSEDWLQKNSKRCPRCRADIEKKDGCNKMHCVICHGNFCWICLQKLDKHRPYIHFSNPSSRCFNKLFDGIVQHDDSDDDDEFW</sequence>
<accession>B3S9R0</accession>
<dbReference type="GO" id="GO:0006511">
    <property type="term" value="P:ubiquitin-dependent protein catabolic process"/>
    <property type="evidence" value="ECO:0000318"/>
    <property type="project" value="GO_Central"/>
</dbReference>
<dbReference type="Gene3D" id="2.20.25.20">
    <property type="match status" value="1"/>
</dbReference>
<dbReference type="OrthoDB" id="1431934at2759"/>
<dbReference type="InterPro" id="IPR013083">
    <property type="entry name" value="Znf_RING/FYVE/PHD"/>
</dbReference>
<dbReference type="EMBL" id="DS985259">
    <property type="protein sequence ID" value="EDV20579.1"/>
    <property type="molecule type" value="Genomic_DNA"/>
</dbReference>
<dbReference type="AlphaFoldDB" id="B3S9R0"/>
<evidence type="ECO:0000313" key="15">
    <source>
        <dbReference type="EMBL" id="EDV20579.1"/>
    </source>
</evidence>
<dbReference type="GO" id="GO:0005737">
    <property type="term" value="C:cytoplasm"/>
    <property type="evidence" value="ECO:0000318"/>
    <property type="project" value="GO_Central"/>
</dbReference>
<evidence type="ECO:0000313" key="16">
    <source>
        <dbReference type="Proteomes" id="UP000009022"/>
    </source>
</evidence>
<evidence type="ECO:0000256" key="6">
    <source>
        <dbReference type="ARBA" id="ARBA00022737"/>
    </source>
</evidence>
<proteinExistence type="inferred from homology"/>
<keyword evidence="8" id="KW-0833">Ubl conjugation pathway</keyword>
<dbReference type="GO" id="GO:0000151">
    <property type="term" value="C:ubiquitin ligase complex"/>
    <property type="evidence" value="ECO:0000318"/>
    <property type="project" value="GO_Central"/>
</dbReference>
<dbReference type="InterPro" id="IPR006575">
    <property type="entry name" value="RWD_dom"/>
</dbReference>
<dbReference type="CDD" id="cd20354">
    <property type="entry name" value="Rcat_RBR_RNF14"/>
    <property type="match status" value="1"/>
</dbReference>
<dbReference type="GeneID" id="6758158"/>
<evidence type="ECO:0000256" key="7">
    <source>
        <dbReference type="ARBA" id="ARBA00022771"/>
    </source>
</evidence>
<dbReference type="CDD" id="cd16628">
    <property type="entry name" value="RING-HC_RBR_RNF14"/>
    <property type="match status" value="1"/>
</dbReference>
<dbReference type="GO" id="GO:0016567">
    <property type="term" value="P:protein ubiquitination"/>
    <property type="evidence" value="ECO:0007669"/>
    <property type="project" value="InterPro"/>
</dbReference>
<dbReference type="CDD" id="cd20341">
    <property type="entry name" value="BRcat_RBR_RNF14"/>
    <property type="match status" value="1"/>
</dbReference>